<keyword evidence="2" id="KW-1185">Reference proteome</keyword>
<evidence type="ECO:0008006" key="3">
    <source>
        <dbReference type="Google" id="ProtNLM"/>
    </source>
</evidence>
<dbReference type="OrthoDB" id="8907583at2"/>
<gene>
    <name evidence="1" type="ORF">CLV47_11188</name>
</gene>
<protein>
    <recommendedName>
        <fullName evidence="3">Pyridoxamine 5'-phosphate oxidase</fullName>
    </recommendedName>
</protein>
<comment type="caution">
    <text evidence="1">The sequence shown here is derived from an EMBL/GenBank/DDBJ whole genome shotgun (WGS) entry which is preliminary data.</text>
</comment>
<organism evidence="1 2">
    <name type="scientific">Antricoccus suffuscus</name>
    <dbReference type="NCBI Taxonomy" id="1629062"/>
    <lineage>
        <taxon>Bacteria</taxon>
        <taxon>Bacillati</taxon>
        <taxon>Actinomycetota</taxon>
        <taxon>Actinomycetes</taxon>
        <taxon>Geodermatophilales</taxon>
        <taxon>Antricoccaceae</taxon>
        <taxon>Antricoccus</taxon>
    </lineage>
</organism>
<sequence>MSVKVQLEGLASALVDYTYAYLLTTGNDQRPHAVAVTPRLTDTDFRVDEPGRRTQTNIEDRPDVSLVFPPAQQGGYSLIVDGRASAADGQLVVVPASAVLHRAATPDTTPAEPGCTADCQRIPV</sequence>
<dbReference type="EMBL" id="PVUE01000011">
    <property type="protein sequence ID" value="PRZ41211.1"/>
    <property type="molecule type" value="Genomic_DNA"/>
</dbReference>
<evidence type="ECO:0000313" key="2">
    <source>
        <dbReference type="Proteomes" id="UP000237752"/>
    </source>
</evidence>
<dbReference type="RefSeq" id="WP_106349582.1">
    <property type="nucleotide sequence ID" value="NZ_PVUE01000011.1"/>
</dbReference>
<proteinExistence type="predicted"/>
<name>A0A2T0ZXX8_9ACTN</name>
<dbReference type="Gene3D" id="2.30.110.10">
    <property type="entry name" value="Electron Transport, Fmn-binding Protein, Chain A"/>
    <property type="match status" value="1"/>
</dbReference>
<evidence type="ECO:0000313" key="1">
    <source>
        <dbReference type="EMBL" id="PRZ41211.1"/>
    </source>
</evidence>
<accession>A0A2T0ZXX8</accession>
<dbReference type="SUPFAM" id="SSF50475">
    <property type="entry name" value="FMN-binding split barrel"/>
    <property type="match status" value="1"/>
</dbReference>
<dbReference type="InterPro" id="IPR012349">
    <property type="entry name" value="Split_barrel_FMN-bd"/>
</dbReference>
<dbReference type="Proteomes" id="UP000237752">
    <property type="component" value="Unassembled WGS sequence"/>
</dbReference>
<reference evidence="1 2" key="1">
    <citation type="submission" date="2018-03" db="EMBL/GenBank/DDBJ databases">
        <title>Genomic Encyclopedia of Archaeal and Bacterial Type Strains, Phase II (KMG-II): from individual species to whole genera.</title>
        <authorList>
            <person name="Goeker M."/>
        </authorList>
    </citation>
    <scope>NUCLEOTIDE SEQUENCE [LARGE SCALE GENOMIC DNA]</scope>
    <source>
        <strain evidence="1 2">DSM 100065</strain>
    </source>
</reference>
<dbReference type="AlphaFoldDB" id="A0A2T0ZXX8"/>